<evidence type="ECO:0000256" key="1">
    <source>
        <dbReference type="SAM" id="Phobius"/>
    </source>
</evidence>
<feature type="transmembrane region" description="Helical" evidence="1">
    <location>
        <begin position="188"/>
        <end position="206"/>
    </location>
</feature>
<organism evidence="2 3">
    <name type="scientific">Pseudogracilibacillus auburnensis</name>
    <dbReference type="NCBI Taxonomy" id="1494959"/>
    <lineage>
        <taxon>Bacteria</taxon>
        <taxon>Bacillati</taxon>
        <taxon>Bacillota</taxon>
        <taxon>Bacilli</taxon>
        <taxon>Bacillales</taxon>
        <taxon>Bacillaceae</taxon>
        <taxon>Pseudogracilibacillus</taxon>
    </lineage>
</organism>
<feature type="transmembrane region" description="Helical" evidence="1">
    <location>
        <begin position="12"/>
        <end position="31"/>
    </location>
</feature>
<feature type="transmembrane region" description="Helical" evidence="1">
    <location>
        <begin position="37"/>
        <end position="56"/>
    </location>
</feature>
<keyword evidence="1" id="KW-1133">Transmembrane helix</keyword>
<sequence>MKQLVYFGIEQAKACLFPVTIFLTLAITRMIDIPFIARYDFILLICLVTQVLMVIFKVETWDEVKVICVFHIIGLSLEIYKVHMGSWSYPESAYSKVFGVPLYSGFMYASVASYMCQAWRRLNLKLEHFPPNWLVFLLSIGIYFNFYTHHYIVDVRWILKLATFIIFFKTFVYFTVNEREYKMPLSLSFLLIGFFIWIAENIATFFGAWRYPNQQAHWELVHIGKISSWFLLVIISFLIVALLKHFKESRSPHPINKMGTNKIS</sequence>
<dbReference type="RefSeq" id="WP_110393452.1">
    <property type="nucleotide sequence ID" value="NZ_JADIJL010000002.1"/>
</dbReference>
<keyword evidence="3" id="KW-1185">Reference proteome</keyword>
<feature type="transmembrane region" description="Helical" evidence="1">
    <location>
        <begin position="100"/>
        <end position="119"/>
    </location>
</feature>
<evidence type="ECO:0000313" key="3">
    <source>
        <dbReference type="Proteomes" id="UP000247978"/>
    </source>
</evidence>
<feature type="transmembrane region" description="Helical" evidence="1">
    <location>
        <begin position="131"/>
        <end position="151"/>
    </location>
</feature>
<dbReference type="Pfam" id="PF05675">
    <property type="entry name" value="DUF817"/>
    <property type="match status" value="1"/>
</dbReference>
<keyword evidence="1" id="KW-0472">Membrane</keyword>
<dbReference type="InterPro" id="IPR008535">
    <property type="entry name" value="DUF817"/>
</dbReference>
<feature type="transmembrane region" description="Helical" evidence="1">
    <location>
        <begin position="157"/>
        <end position="176"/>
    </location>
</feature>
<name>A0A2V3WD92_9BACI</name>
<dbReference type="EMBL" id="QJJQ01000001">
    <property type="protein sequence ID" value="PXW90175.1"/>
    <property type="molecule type" value="Genomic_DNA"/>
</dbReference>
<dbReference type="PIRSF" id="PIRSF009141">
    <property type="entry name" value="UCP009141"/>
    <property type="match status" value="1"/>
</dbReference>
<dbReference type="AlphaFoldDB" id="A0A2V3WD92"/>
<comment type="caution">
    <text evidence="2">The sequence shown here is derived from an EMBL/GenBank/DDBJ whole genome shotgun (WGS) entry which is preliminary data.</text>
</comment>
<dbReference type="OrthoDB" id="1550598at2"/>
<reference evidence="2 3" key="1">
    <citation type="submission" date="2018-05" db="EMBL/GenBank/DDBJ databases">
        <title>Genomic Encyclopedia of Type Strains, Phase IV (KMG-IV): sequencing the most valuable type-strain genomes for metagenomic binning, comparative biology and taxonomic classification.</title>
        <authorList>
            <person name="Goeker M."/>
        </authorList>
    </citation>
    <scope>NUCLEOTIDE SEQUENCE [LARGE SCALE GENOMIC DNA]</scope>
    <source>
        <strain evidence="2 3">DSM 28556</strain>
    </source>
</reference>
<protein>
    <submittedName>
        <fullName evidence="2">Uncharacterized membrane protein YoaT (DUF817 family)</fullName>
    </submittedName>
</protein>
<dbReference type="Proteomes" id="UP000247978">
    <property type="component" value="Unassembled WGS sequence"/>
</dbReference>
<evidence type="ECO:0000313" key="2">
    <source>
        <dbReference type="EMBL" id="PXW90175.1"/>
    </source>
</evidence>
<accession>A0A2V3WD92</accession>
<feature type="transmembrane region" description="Helical" evidence="1">
    <location>
        <begin position="226"/>
        <end position="243"/>
    </location>
</feature>
<keyword evidence="1" id="KW-0812">Transmembrane</keyword>
<proteinExistence type="predicted"/>
<gene>
    <name evidence="2" type="ORF">DFR56_10184</name>
</gene>